<dbReference type="GeneID" id="38126261"/>
<protein>
    <recommendedName>
        <fullName evidence="1">BD-FAE-like domain-containing protein</fullName>
    </recommendedName>
</protein>
<dbReference type="RefSeq" id="XP_026610613.1">
    <property type="nucleotide sequence ID" value="XM_026757906.1"/>
</dbReference>
<evidence type="ECO:0000259" key="1">
    <source>
        <dbReference type="Pfam" id="PF20434"/>
    </source>
</evidence>
<dbReference type="Proteomes" id="UP000215305">
    <property type="component" value="Unassembled WGS sequence"/>
</dbReference>
<dbReference type="OrthoDB" id="19653at2759"/>
<reference evidence="2" key="1">
    <citation type="submission" date="2018-08" db="EMBL/GenBank/DDBJ databases">
        <title>Draft genome sequence of azole-resistant Aspergillus thermomutatus (Neosartorya pseudofischeri) strain HMR AF 39, isolated from a human nasal aspirate.</title>
        <authorList>
            <person name="Parent-Michaud M."/>
            <person name="Dufresne P.J."/>
            <person name="Fournier E."/>
            <person name="Martineau C."/>
            <person name="Moreira S."/>
            <person name="Perkins V."/>
            <person name="De Repentigny L."/>
            <person name="Dufresne S.F."/>
        </authorList>
    </citation>
    <scope>NUCLEOTIDE SEQUENCE [LARGE SCALE GENOMIC DNA]</scope>
    <source>
        <strain evidence="2">HMR AF 39</strain>
    </source>
</reference>
<accession>A0A397G289</accession>
<organism evidence="2 3">
    <name type="scientific">Aspergillus thermomutatus</name>
    <name type="common">Neosartorya pseudofischeri</name>
    <dbReference type="NCBI Taxonomy" id="41047"/>
    <lineage>
        <taxon>Eukaryota</taxon>
        <taxon>Fungi</taxon>
        <taxon>Dikarya</taxon>
        <taxon>Ascomycota</taxon>
        <taxon>Pezizomycotina</taxon>
        <taxon>Eurotiomycetes</taxon>
        <taxon>Eurotiomycetidae</taxon>
        <taxon>Eurotiales</taxon>
        <taxon>Aspergillaceae</taxon>
        <taxon>Aspergillus</taxon>
        <taxon>Aspergillus subgen. Fumigati</taxon>
    </lineage>
</organism>
<dbReference type="Gene3D" id="3.40.50.1820">
    <property type="entry name" value="alpha/beta hydrolase"/>
    <property type="match status" value="1"/>
</dbReference>
<dbReference type="Pfam" id="PF20434">
    <property type="entry name" value="BD-FAE"/>
    <property type="match status" value="1"/>
</dbReference>
<comment type="caution">
    <text evidence="2">The sequence shown here is derived from an EMBL/GenBank/DDBJ whole genome shotgun (WGS) entry which is preliminary data.</text>
</comment>
<dbReference type="InterPro" id="IPR029058">
    <property type="entry name" value="AB_hydrolase_fold"/>
</dbReference>
<keyword evidence="3" id="KW-1185">Reference proteome</keyword>
<name>A0A397G289_ASPTH</name>
<dbReference type="InterPro" id="IPR049492">
    <property type="entry name" value="BD-FAE-like_dom"/>
</dbReference>
<dbReference type="STRING" id="41047.A0A397G289"/>
<evidence type="ECO:0000313" key="3">
    <source>
        <dbReference type="Proteomes" id="UP000215305"/>
    </source>
</evidence>
<dbReference type="AlphaFoldDB" id="A0A397G289"/>
<gene>
    <name evidence="2" type="ORF">CDV56_104287</name>
</gene>
<evidence type="ECO:0000313" key="2">
    <source>
        <dbReference type="EMBL" id="RHZ45151.1"/>
    </source>
</evidence>
<dbReference type="EMBL" id="NKHU02000299">
    <property type="protein sequence ID" value="RHZ45151.1"/>
    <property type="molecule type" value="Genomic_DNA"/>
</dbReference>
<dbReference type="SUPFAM" id="SSF53474">
    <property type="entry name" value="alpha/beta-Hydrolases"/>
    <property type="match status" value="1"/>
</dbReference>
<proteinExistence type="predicted"/>
<feature type="domain" description="BD-FAE-like" evidence="1">
    <location>
        <begin position="22"/>
        <end position="102"/>
    </location>
</feature>
<sequence length="134" mass="14744">MSLDTPLTVTYKEANGSQITTDIYLPPSTSSNGEIKKYPVLINIHGGAFMLGHSRMVSMPQIQDCLDRGWIVLVPNHRLCPQVDILEGPMTDCRDLLRWVYNGHLDSILASADAPSPSSSSSYRADMNLSLIPI</sequence>
<dbReference type="VEuPathDB" id="FungiDB:CDV56_104287"/>